<evidence type="ECO:0000313" key="3">
    <source>
        <dbReference type="Proteomes" id="UP000305948"/>
    </source>
</evidence>
<reference evidence="2 3" key="1">
    <citation type="journal article" date="2019" name="Nat. Ecol. Evol.">
        <title>Megaphylogeny resolves global patterns of mushroom evolution.</title>
        <authorList>
            <person name="Varga T."/>
            <person name="Krizsan K."/>
            <person name="Foldi C."/>
            <person name="Dima B."/>
            <person name="Sanchez-Garcia M."/>
            <person name="Sanchez-Ramirez S."/>
            <person name="Szollosi G.J."/>
            <person name="Szarkandi J.G."/>
            <person name="Papp V."/>
            <person name="Albert L."/>
            <person name="Andreopoulos W."/>
            <person name="Angelini C."/>
            <person name="Antonin V."/>
            <person name="Barry K.W."/>
            <person name="Bougher N.L."/>
            <person name="Buchanan P."/>
            <person name="Buyck B."/>
            <person name="Bense V."/>
            <person name="Catcheside P."/>
            <person name="Chovatia M."/>
            <person name="Cooper J."/>
            <person name="Damon W."/>
            <person name="Desjardin D."/>
            <person name="Finy P."/>
            <person name="Geml J."/>
            <person name="Haridas S."/>
            <person name="Hughes K."/>
            <person name="Justo A."/>
            <person name="Karasinski D."/>
            <person name="Kautmanova I."/>
            <person name="Kiss B."/>
            <person name="Kocsube S."/>
            <person name="Kotiranta H."/>
            <person name="LaButti K.M."/>
            <person name="Lechner B.E."/>
            <person name="Liimatainen K."/>
            <person name="Lipzen A."/>
            <person name="Lukacs Z."/>
            <person name="Mihaltcheva S."/>
            <person name="Morgado L.N."/>
            <person name="Niskanen T."/>
            <person name="Noordeloos M.E."/>
            <person name="Ohm R.A."/>
            <person name="Ortiz-Santana B."/>
            <person name="Ovrebo C."/>
            <person name="Racz N."/>
            <person name="Riley R."/>
            <person name="Savchenko A."/>
            <person name="Shiryaev A."/>
            <person name="Soop K."/>
            <person name="Spirin V."/>
            <person name="Szebenyi C."/>
            <person name="Tomsovsky M."/>
            <person name="Tulloss R.E."/>
            <person name="Uehling J."/>
            <person name="Grigoriev I.V."/>
            <person name="Vagvolgyi C."/>
            <person name="Papp T."/>
            <person name="Martin F.M."/>
            <person name="Miettinen O."/>
            <person name="Hibbett D.S."/>
            <person name="Nagy L.G."/>
        </authorList>
    </citation>
    <scope>NUCLEOTIDE SEQUENCE [LARGE SCALE GENOMIC DNA]</scope>
    <source>
        <strain evidence="2 3">OMC1185</strain>
    </source>
</reference>
<gene>
    <name evidence="2" type="ORF">OE88DRAFT_203980</name>
</gene>
<evidence type="ECO:0000313" key="2">
    <source>
        <dbReference type="EMBL" id="TFK51008.1"/>
    </source>
</evidence>
<dbReference type="EMBL" id="ML213512">
    <property type="protein sequence ID" value="TFK51008.1"/>
    <property type="molecule type" value="Genomic_DNA"/>
</dbReference>
<dbReference type="Proteomes" id="UP000305948">
    <property type="component" value="Unassembled WGS sequence"/>
</dbReference>
<keyword evidence="3" id="KW-1185">Reference proteome</keyword>
<name>A0A5C3N4E4_9AGAM</name>
<evidence type="ECO:0000256" key="1">
    <source>
        <dbReference type="SAM" id="MobiDB-lite"/>
    </source>
</evidence>
<organism evidence="2 3">
    <name type="scientific">Heliocybe sulcata</name>
    <dbReference type="NCBI Taxonomy" id="5364"/>
    <lineage>
        <taxon>Eukaryota</taxon>
        <taxon>Fungi</taxon>
        <taxon>Dikarya</taxon>
        <taxon>Basidiomycota</taxon>
        <taxon>Agaricomycotina</taxon>
        <taxon>Agaricomycetes</taxon>
        <taxon>Gloeophyllales</taxon>
        <taxon>Gloeophyllaceae</taxon>
        <taxon>Heliocybe</taxon>
    </lineage>
</organism>
<accession>A0A5C3N4E4</accession>
<sequence length="166" mass="18791">MQYQRTSERAADRAISGHVTRTNSTDHLPLCSAHSLLKRVLEVREDVVRVLDGRRPCGEFGTRTRGGRWAGSMQLRKARPVRTSAGDARGRGSRQVGGNGYQRRGAGWIRMYVDVQPRRGVNKHSVCSPAGPPAYMLRPTCPTQRFRCYWSHSRTSTKMRKWNVPV</sequence>
<proteinExistence type="predicted"/>
<dbReference type="AlphaFoldDB" id="A0A5C3N4E4"/>
<protein>
    <submittedName>
        <fullName evidence="2">Uncharacterized protein</fullName>
    </submittedName>
</protein>
<feature type="region of interest" description="Disordered" evidence="1">
    <location>
        <begin position="72"/>
        <end position="100"/>
    </location>
</feature>